<sequence>MKSIVNEKQPFERLLLSKKELLDLLSYNKFKVRIINERIQEEYTTAYRCGTLIDLCRGPHVRHTGYIKALQVTKNSASYWEGKTDAESLQRIYGISFPDPKQLKEWQRLQEEAAKRDHRKLGVEQGLFYFHELSPGSCFFTPKGTIIYNALVDYIKTEYRKRGFTEVITPNIYNVELWKKSGHWEHYAENMFSFDIEKETFALKPMNCPGHCILFDSTTRSWRDLPLRFADFGVLHRNELSGALTGLTRVRRFQQDDAHIFCTSSQIKSEIMAALDFLQSVYSLFGFTYDLCLSTRPESFLGDIEVWNQAESALAEALDKHGAPWTRNEGDGAFYGPKIDITINDALKRPRQCATIQLDFQLPLRFKLNYINEESNKLQPVIIHRAIFGSIERFIAIVTENFAGKWPFWLSPRQVIVLPIRDALDSYALELKDILFNEGFHVDVELDPSLTINKKVRNAQLAQYNFILVVGDKEKENRTVNVRTRDNKVHGEIGIEKLVEKFKDFRATKVLNAEQTF</sequence>
<evidence type="ECO:0000256" key="3">
    <source>
        <dbReference type="ARBA" id="ARBA00022598"/>
    </source>
</evidence>
<evidence type="ECO:0000256" key="2">
    <source>
        <dbReference type="ARBA" id="ARBA00013163"/>
    </source>
</evidence>
<dbReference type="Pfam" id="PF00587">
    <property type="entry name" value="tRNA-synt_2b"/>
    <property type="match status" value="1"/>
</dbReference>
<evidence type="ECO:0000259" key="10">
    <source>
        <dbReference type="PROSITE" id="PS50862"/>
    </source>
</evidence>
<evidence type="ECO:0000256" key="8">
    <source>
        <dbReference type="ARBA" id="ARBA00031900"/>
    </source>
</evidence>
<dbReference type="EC" id="6.1.1.3" evidence="2"/>
<reference evidence="11" key="1">
    <citation type="submission" date="2023-12" db="EMBL/GenBank/DDBJ databases">
        <title>Genome assembly of Anisodus tanguticus.</title>
        <authorList>
            <person name="Wang Y.-J."/>
        </authorList>
    </citation>
    <scope>NUCLEOTIDE SEQUENCE</scope>
    <source>
        <strain evidence="11">KB-2021</strain>
        <tissue evidence="11">Leaf</tissue>
    </source>
</reference>
<dbReference type="EMBL" id="JAVYJV010000091">
    <property type="protein sequence ID" value="KAK4336784.1"/>
    <property type="molecule type" value="Genomic_DNA"/>
</dbReference>
<dbReference type="NCBIfam" id="TIGR00418">
    <property type="entry name" value="thrS"/>
    <property type="match status" value="1"/>
</dbReference>
<dbReference type="InterPro" id="IPR033728">
    <property type="entry name" value="ThrRS_core"/>
</dbReference>
<evidence type="ECO:0000256" key="4">
    <source>
        <dbReference type="ARBA" id="ARBA00022741"/>
    </source>
</evidence>
<dbReference type="PRINTS" id="PR01047">
    <property type="entry name" value="TRNASYNTHTHR"/>
</dbReference>
<evidence type="ECO:0000256" key="6">
    <source>
        <dbReference type="ARBA" id="ARBA00022917"/>
    </source>
</evidence>
<dbReference type="SUPFAM" id="SSF55186">
    <property type="entry name" value="ThrRS/AlaRS common domain"/>
    <property type="match status" value="1"/>
</dbReference>
<dbReference type="CDD" id="cd00771">
    <property type="entry name" value="ThrRS_core"/>
    <property type="match status" value="1"/>
</dbReference>
<dbReference type="Pfam" id="PF03129">
    <property type="entry name" value="HGTP_anticodon"/>
    <property type="match status" value="1"/>
</dbReference>
<dbReference type="InterPro" id="IPR036621">
    <property type="entry name" value="Anticodon-bd_dom_sf"/>
</dbReference>
<dbReference type="GO" id="GO:0006435">
    <property type="term" value="P:threonyl-tRNA aminoacylation"/>
    <property type="evidence" value="ECO:0007669"/>
    <property type="project" value="InterPro"/>
</dbReference>
<dbReference type="PANTHER" id="PTHR11451">
    <property type="entry name" value="THREONINE-TRNA LIGASE"/>
    <property type="match status" value="1"/>
</dbReference>
<evidence type="ECO:0000256" key="9">
    <source>
        <dbReference type="ARBA" id="ARBA00049515"/>
    </source>
</evidence>
<evidence type="ECO:0000256" key="1">
    <source>
        <dbReference type="ARBA" id="ARBA00008226"/>
    </source>
</evidence>
<dbReference type="SMART" id="SM00863">
    <property type="entry name" value="tRNA_SAD"/>
    <property type="match status" value="1"/>
</dbReference>
<dbReference type="GO" id="GO:0005524">
    <property type="term" value="F:ATP binding"/>
    <property type="evidence" value="ECO:0007669"/>
    <property type="project" value="UniProtKB-KW"/>
</dbReference>
<dbReference type="GO" id="GO:0005739">
    <property type="term" value="C:mitochondrion"/>
    <property type="evidence" value="ECO:0007669"/>
    <property type="project" value="TreeGrafter"/>
</dbReference>
<keyword evidence="4" id="KW-0547">Nucleotide-binding</keyword>
<keyword evidence="7" id="KW-0030">Aminoacyl-tRNA synthetase</keyword>
<evidence type="ECO:0000313" key="12">
    <source>
        <dbReference type="Proteomes" id="UP001291623"/>
    </source>
</evidence>
<dbReference type="SUPFAM" id="SSF52954">
    <property type="entry name" value="Class II aaRS ABD-related"/>
    <property type="match status" value="1"/>
</dbReference>
<dbReference type="AlphaFoldDB" id="A0AAE1QP98"/>
<dbReference type="Gene3D" id="3.30.980.10">
    <property type="entry name" value="Threonyl-trna Synthetase, Chain A, domain 2"/>
    <property type="match status" value="1"/>
</dbReference>
<dbReference type="FunFam" id="3.40.50.800:FF:000003">
    <property type="entry name" value="Threonine--tRNA ligase 2, cytoplasmic"/>
    <property type="match status" value="1"/>
</dbReference>
<evidence type="ECO:0000256" key="7">
    <source>
        <dbReference type="ARBA" id="ARBA00023146"/>
    </source>
</evidence>
<dbReference type="Pfam" id="PF07973">
    <property type="entry name" value="tRNA_SAD"/>
    <property type="match status" value="1"/>
</dbReference>
<feature type="domain" description="Aminoacyl-transfer RNA synthetases class-II family profile" evidence="10">
    <location>
        <begin position="147"/>
        <end position="407"/>
    </location>
</feature>
<dbReference type="InterPro" id="IPR047246">
    <property type="entry name" value="ThrRS_anticodon"/>
</dbReference>
<dbReference type="Proteomes" id="UP001291623">
    <property type="component" value="Unassembled WGS sequence"/>
</dbReference>
<dbReference type="CDD" id="cd00860">
    <property type="entry name" value="ThrRS_anticodon"/>
    <property type="match status" value="1"/>
</dbReference>
<evidence type="ECO:0000256" key="5">
    <source>
        <dbReference type="ARBA" id="ARBA00022840"/>
    </source>
</evidence>
<dbReference type="InterPro" id="IPR045864">
    <property type="entry name" value="aa-tRNA-synth_II/BPL/LPL"/>
</dbReference>
<evidence type="ECO:0000313" key="11">
    <source>
        <dbReference type="EMBL" id="KAK4336784.1"/>
    </source>
</evidence>
<dbReference type="HAMAP" id="MF_00184">
    <property type="entry name" value="Thr_tRNA_synth"/>
    <property type="match status" value="1"/>
</dbReference>
<dbReference type="InterPro" id="IPR004154">
    <property type="entry name" value="Anticodon-bd"/>
</dbReference>
<name>A0AAE1QP98_9SOLA</name>
<dbReference type="GO" id="GO:0004829">
    <property type="term" value="F:threonine-tRNA ligase activity"/>
    <property type="evidence" value="ECO:0007669"/>
    <property type="project" value="UniProtKB-EC"/>
</dbReference>
<comment type="similarity">
    <text evidence="1">Belongs to the class-II aminoacyl-tRNA synthetase family.</text>
</comment>
<dbReference type="FunFam" id="3.30.930.10:FF:000009">
    <property type="entry name" value="Threonine--tRNA ligase 2, cytoplasmic"/>
    <property type="match status" value="1"/>
</dbReference>
<dbReference type="InterPro" id="IPR018163">
    <property type="entry name" value="Thr/Ala-tRNA-synth_IIc_edit"/>
</dbReference>
<accession>A0AAE1QP98</accession>
<dbReference type="Gene3D" id="3.40.50.800">
    <property type="entry name" value="Anticodon-binding domain"/>
    <property type="match status" value="1"/>
</dbReference>
<comment type="caution">
    <text evidence="11">The sequence shown here is derived from an EMBL/GenBank/DDBJ whole genome shotgun (WGS) entry which is preliminary data.</text>
</comment>
<dbReference type="FunFam" id="3.30.980.10:FF:000005">
    <property type="entry name" value="Threonyl-tRNA synthetase, mitochondrial"/>
    <property type="match status" value="1"/>
</dbReference>
<gene>
    <name evidence="11" type="ORF">RND71_043992</name>
</gene>
<keyword evidence="6" id="KW-0648">Protein biosynthesis</keyword>
<dbReference type="SUPFAM" id="SSF55681">
    <property type="entry name" value="Class II aaRS and biotin synthetases"/>
    <property type="match status" value="1"/>
</dbReference>
<proteinExistence type="inferred from homology"/>
<dbReference type="Gene3D" id="3.30.930.10">
    <property type="entry name" value="Bira Bifunctional Protein, Domain 2"/>
    <property type="match status" value="1"/>
</dbReference>
<dbReference type="PROSITE" id="PS50862">
    <property type="entry name" value="AA_TRNA_LIGASE_II"/>
    <property type="match status" value="1"/>
</dbReference>
<organism evidence="11 12">
    <name type="scientific">Anisodus tanguticus</name>
    <dbReference type="NCBI Taxonomy" id="243964"/>
    <lineage>
        <taxon>Eukaryota</taxon>
        <taxon>Viridiplantae</taxon>
        <taxon>Streptophyta</taxon>
        <taxon>Embryophyta</taxon>
        <taxon>Tracheophyta</taxon>
        <taxon>Spermatophyta</taxon>
        <taxon>Magnoliopsida</taxon>
        <taxon>eudicotyledons</taxon>
        <taxon>Gunneridae</taxon>
        <taxon>Pentapetalae</taxon>
        <taxon>asterids</taxon>
        <taxon>lamiids</taxon>
        <taxon>Solanales</taxon>
        <taxon>Solanaceae</taxon>
        <taxon>Solanoideae</taxon>
        <taxon>Hyoscyameae</taxon>
        <taxon>Anisodus</taxon>
    </lineage>
</organism>
<keyword evidence="3" id="KW-0436">Ligase</keyword>
<protein>
    <recommendedName>
        <fullName evidence="2">threonine--tRNA ligase</fullName>
        <ecNumber evidence="2">6.1.1.3</ecNumber>
    </recommendedName>
    <alternativeName>
        <fullName evidence="8">Threonyl-tRNA synthetase</fullName>
    </alternativeName>
</protein>
<keyword evidence="5" id="KW-0067">ATP-binding</keyword>
<dbReference type="InterPro" id="IPR002320">
    <property type="entry name" value="Thr-tRNA-ligase_IIa"/>
</dbReference>
<keyword evidence="12" id="KW-1185">Reference proteome</keyword>
<dbReference type="PANTHER" id="PTHR11451:SF46">
    <property type="entry name" value="THREONINE--TRNA LIGASE"/>
    <property type="match status" value="1"/>
</dbReference>
<comment type="catalytic activity">
    <reaction evidence="9">
        <text>tRNA(Thr) + L-threonine + ATP = L-threonyl-tRNA(Thr) + AMP + diphosphate + H(+)</text>
        <dbReference type="Rhea" id="RHEA:24624"/>
        <dbReference type="Rhea" id="RHEA-COMP:9670"/>
        <dbReference type="Rhea" id="RHEA-COMP:9704"/>
        <dbReference type="ChEBI" id="CHEBI:15378"/>
        <dbReference type="ChEBI" id="CHEBI:30616"/>
        <dbReference type="ChEBI" id="CHEBI:33019"/>
        <dbReference type="ChEBI" id="CHEBI:57926"/>
        <dbReference type="ChEBI" id="CHEBI:78442"/>
        <dbReference type="ChEBI" id="CHEBI:78534"/>
        <dbReference type="ChEBI" id="CHEBI:456215"/>
        <dbReference type="EC" id="6.1.1.3"/>
    </reaction>
</comment>
<dbReference type="InterPro" id="IPR006195">
    <property type="entry name" value="aa-tRNA-synth_II"/>
</dbReference>
<dbReference type="InterPro" id="IPR012947">
    <property type="entry name" value="tRNA_SAD"/>
</dbReference>
<dbReference type="InterPro" id="IPR002314">
    <property type="entry name" value="aa-tRNA-synt_IIb"/>
</dbReference>